<proteinExistence type="predicted"/>
<name>A0A822VCH2_AGRTU</name>
<organism evidence="2 3">
    <name type="scientific">Agrobacterium tumefaciens str. B6</name>
    <dbReference type="NCBI Taxonomy" id="1183423"/>
    <lineage>
        <taxon>Bacteria</taxon>
        <taxon>Pseudomonadati</taxon>
        <taxon>Pseudomonadota</taxon>
        <taxon>Alphaproteobacteria</taxon>
        <taxon>Hyphomicrobiales</taxon>
        <taxon>Rhizobiaceae</taxon>
        <taxon>Rhizobium/Agrobacterium group</taxon>
        <taxon>Agrobacterium</taxon>
        <taxon>Agrobacterium tumefaciens complex</taxon>
    </lineage>
</organism>
<evidence type="ECO:0000313" key="2">
    <source>
        <dbReference type="EMBL" id="CVI25109.1"/>
    </source>
</evidence>
<evidence type="ECO:0000313" key="3">
    <source>
        <dbReference type="Proteomes" id="UP000192074"/>
    </source>
</evidence>
<dbReference type="AlphaFoldDB" id="A0A822VCH2"/>
<feature type="transmembrane region" description="Helical" evidence="1">
    <location>
        <begin position="21"/>
        <end position="39"/>
    </location>
</feature>
<keyword evidence="1" id="KW-0812">Transmembrane</keyword>
<keyword evidence="1" id="KW-0472">Membrane</keyword>
<comment type="caution">
    <text evidence="2">The sequence shown here is derived from an EMBL/GenBank/DDBJ whole genome shotgun (WGS) entry which is preliminary data.</text>
</comment>
<evidence type="ECO:0000256" key="1">
    <source>
        <dbReference type="SAM" id="Phobius"/>
    </source>
</evidence>
<protein>
    <submittedName>
        <fullName evidence="2">Uncharacterized protein</fullName>
    </submittedName>
</protein>
<keyword evidence="1" id="KW-1133">Transmembrane helix</keyword>
<dbReference type="EMBL" id="FCNL01000040">
    <property type="protein sequence ID" value="CVI25109.1"/>
    <property type="molecule type" value="Genomic_DNA"/>
</dbReference>
<gene>
    <name evidence="2" type="ORF">AGR4A_pAt10488</name>
</gene>
<sequence>MPVRGERNSDHRIARRATPCSHGLVATTIFSVAGLMVGQNRMPKSLIHGVLIAFTTVHRSVGAVDLLRLDD</sequence>
<reference evidence="2 3" key="1">
    <citation type="submission" date="2016-01" db="EMBL/GenBank/DDBJ databases">
        <authorList>
            <person name="Regsiter A."/>
            <person name="william w."/>
        </authorList>
    </citation>
    <scope>NUCLEOTIDE SEQUENCE [LARGE SCALE GENOMIC DNA]</scope>
    <source>
        <strain evidence="2 3">B6</strain>
    </source>
</reference>
<dbReference type="Proteomes" id="UP000192074">
    <property type="component" value="Unassembled WGS sequence"/>
</dbReference>
<accession>A0A822VCH2</accession>